<evidence type="ECO:0000313" key="2">
    <source>
        <dbReference type="EMBL" id="KAB8213108.1"/>
    </source>
</evidence>
<feature type="domain" description="Fungal-type protein kinase" evidence="1">
    <location>
        <begin position="173"/>
        <end position="377"/>
    </location>
</feature>
<organism evidence="2 3">
    <name type="scientific">Aspergillus novoparasiticus</name>
    <dbReference type="NCBI Taxonomy" id="986946"/>
    <lineage>
        <taxon>Eukaryota</taxon>
        <taxon>Fungi</taxon>
        <taxon>Dikarya</taxon>
        <taxon>Ascomycota</taxon>
        <taxon>Pezizomycotina</taxon>
        <taxon>Eurotiomycetes</taxon>
        <taxon>Eurotiomycetidae</taxon>
        <taxon>Eurotiales</taxon>
        <taxon>Aspergillaceae</taxon>
        <taxon>Aspergillus</taxon>
        <taxon>Aspergillus subgen. Circumdati</taxon>
    </lineage>
</organism>
<sequence>MHGFLGHRTDFKDRFRSSETDLAGLLENTGAFHLRVGLDGSDFLILPGQRVHYNSSGHRKHVDAVLKEELGPIYIGIPQFYESFFRDIDGLEAPGNAVFQELREGDTPLYCDGSGWQDWPKSTQEKEVLEWLSQKFNLLRNLAGEKSPSVAAQRKILTRPAQPLPGSNTKRKLDVAIVKDIDQQIEEGGPSDWSRVFVPGELKSSPDLDTASNRWRDLGRFAREVFSSQETRRFVLGFTLCGPIMRLWEFDRLGATASSPFDVNKDGLQFVLAMLGYFWMNDEQLGFDPSIMTSADGRRFIEISRNGRKERLVFDELVKPSSCVAGRATTCFGAHMGDGSNTPVVIKDSWQYPEREEEGKLLQEVTEKGIINVARYFLP</sequence>
<dbReference type="PANTHER" id="PTHR38248">
    <property type="entry name" value="FUNK1 6"/>
    <property type="match status" value="1"/>
</dbReference>
<protein>
    <recommendedName>
        <fullName evidence="1">Fungal-type protein kinase domain-containing protein</fullName>
    </recommendedName>
</protein>
<dbReference type="EMBL" id="ML733702">
    <property type="protein sequence ID" value="KAB8213108.1"/>
    <property type="molecule type" value="Genomic_DNA"/>
</dbReference>
<keyword evidence="3" id="KW-1185">Reference proteome</keyword>
<name>A0A5N6E6W3_9EURO</name>
<proteinExistence type="predicted"/>
<reference evidence="2 3" key="1">
    <citation type="submission" date="2019-04" db="EMBL/GenBank/DDBJ databases">
        <title>Fungal friends and foes A comparative genomics study of 23 Aspergillus species from section Flavi.</title>
        <authorList>
            <consortium name="DOE Joint Genome Institute"/>
            <person name="Kjaerbolling I."/>
            <person name="Vesth T.C."/>
            <person name="Frisvad J.C."/>
            <person name="Nybo J.L."/>
            <person name="Theobald S."/>
            <person name="Kildgaard S."/>
            <person name="Petersen T.I."/>
            <person name="Kuo A."/>
            <person name="Sato A."/>
            <person name="Lyhne E.K."/>
            <person name="Kogle M.E."/>
            <person name="Wiebenga A."/>
            <person name="Kun R.S."/>
            <person name="Lubbers R.J."/>
            <person name="Makela M.R."/>
            <person name="Barry K."/>
            <person name="Chovatia M."/>
            <person name="Clum A."/>
            <person name="Daum C."/>
            <person name="Haridas S."/>
            <person name="He G."/>
            <person name="LaButti K."/>
            <person name="Lipzen A."/>
            <person name="Mondo S."/>
            <person name="Pangilinan J."/>
            <person name="Riley R."/>
            <person name="Salamov A."/>
            <person name="Simmons B.A."/>
            <person name="Magnuson J.K."/>
            <person name="Henrissat B."/>
            <person name="Mortensen U.H."/>
            <person name="Larsen T.O."/>
            <person name="De vries R.P."/>
            <person name="Grigoriev I.V."/>
            <person name="Machida M."/>
            <person name="Baker S.E."/>
            <person name="Andersen M.R."/>
        </authorList>
    </citation>
    <scope>NUCLEOTIDE SEQUENCE [LARGE SCALE GENOMIC DNA]</scope>
    <source>
        <strain evidence="2 3">CBS 126849</strain>
    </source>
</reference>
<gene>
    <name evidence="2" type="ORF">BDV33DRAFT_210525</name>
</gene>
<dbReference type="InterPro" id="IPR040976">
    <property type="entry name" value="Pkinase_fungal"/>
</dbReference>
<evidence type="ECO:0000259" key="1">
    <source>
        <dbReference type="Pfam" id="PF17667"/>
    </source>
</evidence>
<dbReference type="PANTHER" id="PTHR38248:SF2">
    <property type="entry name" value="FUNK1 11"/>
    <property type="match status" value="1"/>
</dbReference>
<evidence type="ECO:0000313" key="3">
    <source>
        <dbReference type="Proteomes" id="UP000326799"/>
    </source>
</evidence>
<accession>A0A5N6E6W3</accession>
<dbReference type="Proteomes" id="UP000326799">
    <property type="component" value="Unassembled WGS sequence"/>
</dbReference>
<dbReference type="Pfam" id="PF17667">
    <property type="entry name" value="Pkinase_fungal"/>
    <property type="match status" value="1"/>
</dbReference>
<dbReference type="AlphaFoldDB" id="A0A5N6E6W3"/>